<evidence type="ECO:0000313" key="2">
    <source>
        <dbReference type="EMBL" id="KAI1694832.1"/>
    </source>
</evidence>
<feature type="compositionally biased region" description="Basic and acidic residues" evidence="1">
    <location>
        <begin position="399"/>
        <end position="411"/>
    </location>
</feature>
<organism evidence="2 3">
    <name type="scientific">Ditylenchus destructor</name>
    <dbReference type="NCBI Taxonomy" id="166010"/>
    <lineage>
        <taxon>Eukaryota</taxon>
        <taxon>Metazoa</taxon>
        <taxon>Ecdysozoa</taxon>
        <taxon>Nematoda</taxon>
        <taxon>Chromadorea</taxon>
        <taxon>Rhabditida</taxon>
        <taxon>Tylenchina</taxon>
        <taxon>Tylenchomorpha</taxon>
        <taxon>Sphaerularioidea</taxon>
        <taxon>Anguinidae</taxon>
        <taxon>Anguininae</taxon>
        <taxon>Ditylenchus</taxon>
    </lineage>
</organism>
<comment type="caution">
    <text evidence="2">The sequence shown here is derived from an EMBL/GenBank/DDBJ whole genome shotgun (WGS) entry which is preliminary data.</text>
</comment>
<protein>
    <submittedName>
        <fullName evidence="2">Uncharacterized protein</fullName>
    </submittedName>
</protein>
<sequence length="426" mass="50098">MTEPLKFFIVDDKTIYHNGFSFSFHRNLDPPKSSADLQLHQSFHCALRSAQEQNCRSRCHVTGNWQTDKKGRRFMLGIVKKGDHTHGPDYRDTVPKFKFYKNNDGSLNRNGFDYSLYRELDPPKQTADFQWYEAYRCSMSDQENCRARIYTRGYWEVNDRQLRYQLGIYKNCIHSHGSDQVSDDEICDEQTVTTAPSSTRTKDLDKKEQIRFYKFKLEKRVEHGGFIYSEHRHEGRKLYPVRMRCLTQIDQNLHPGRYRICNSFIRTTGEWKKDGHGREYQIGIVMAPHLHDPYQISIQGKDNDDEPDKAGSKFYQYKGTRVYRDGYVYCVDQAVTEDPNFKVRMHCSQATVAFPCKGAIWTTGEWETDSRGRVYQRGILRNGHSHKAYEQFLNEDDATHVGEPMDDKRSLDEDDVVMVDEDRMDE</sequence>
<evidence type="ECO:0000313" key="3">
    <source>
        <dbReference type="Proteomes" id="UP001201812"/>
    </source>
</evidence>
<reference evidence="2" key="1">
    <citation type="submission" date="2022-01" db="EMBL/GenBank/DDBJ databases">
        <title>Genome Sequence Resource for Two Populations of Ditylenchus destructor, the Migratory Endoparasitic Phytonematode.</title>
        <authorList>
            <person name="Zhang H."/>
            <person name="Lin R."/>
            <person name="Xie B."/>
        </authorList>
    </citation>
    <scope>NUCLEOTIDE SEQUENCE</scope>
    <source>
        <strain evidence="2">BazhouSP</strain>
    </source>
</reference>
<keyword evidence="3" id="KW-1185">Reference proteome</keyword>
<name>A0AAD4MI61_9BILA</name>
<dbReference type="Proteomes" id="UP001201812">
    <property type="component" value="Unassembled WGS sequence"/>
</dbReference>
<evidence type="ECO:0000256" key="1">
    <source>
        <dbReference type="SAM" id="MobiDB-lite"/>
    </source>
</evidence>
<feature type="compositionally biased region" description="Acidic residues" evidence="1">
    <location>
        <begin position="412"/>
        <end position="426"/>
    </location>
</feature>
<proteinExistence type="predicted"/>
<feature type="region of interest" description="Disordered" evidence="1">
    <location>
        <begin position="399"/>
        <end position="426"/>
    </location>
</feature>
<accession>A0AAD4MI61</accession>
<dbReference type="AlphaFoldDB" id="A0AAD4MI61"/>
<gene>
    <name evidence="2" type="ORF">DdX_19922</name>
</gene>
<dbReference type="EMBL" id="JAKKPZ010000466">
    <property type="protein sequence ID" value="KAI1694832.1"/>
    <property type="molecule type" value="Genomic_DNA"/>
</dbReference>